<dbReference type="PANTHER" id="PTHR10584">
    <property type="entry name" value="SUGAR KINASE"/>
    <property type="match status" value="1"/>
</dbReference>
<dbReference type="SUPFAM" id="SSF53613">
    <property type="entry name" value="Ribokinase-like"/>
    <property type="match status" value="1"/>
</dbReference>
<dbReference type="InterPro" id="IPR029056">
    <property type="entry name" value="Ribokinase-like"/>
</dbReference>
<dbReference type="PANTHER" id="PTHR10584:SF157">
    <property type="entry name" value="SULFOFRUCTOSE KINASE"/>
    <property type="match status" value="1"/>
</dbReference>
<name>A0A238LKB3_9RHOB</name>
<dbReference type="EC" id="2.7.1.-" evidence="4"/>
<dbReference type="Pfam" id="PF00294">
    <property type="entry name" value="PfkB"/>
    <property type="match status" value="1"/>
</dbReference>
<dbReference type="EMBL" id="FXZK01000013">
    <property type="protein sequence ID" value="SMY09834.1"/>
    <property type="molecule type" value="Genomic_DNA"/>
</dbReference>
<keyword evidence="2 4" id="KW-0418">Kinase</keyword>
<dbReference type="InterPro" id="IPR002173">
    <property type="entry name" value="Carboh/pur_kinase_PfkB_CS"/>
</dbReference>
<keyword evidence="1 4" id="KW-0808">Transferase</keyword>
<dbReference type="OrthoDB" id="9775849at2"/>
<dbReference type="GO" id="GO:0005829">
    <property type="term" value="C:cytosol"/>
    <property type="evidence" value="ECO:0007669"/>
    <property type="project" value="TreeGrafter"/>
</dbReference>
<evidence type="ECO:0000256" key="1">
    <source>
        <dbReference type="ARBA" id="ARBA00022679"/>
    </source>
</evidence>
<gene>
    <name evidence="4" type="primary">frlD_2</name>
    <name evidence="4" type="ORF">LOM8899_04006</name>
</gene>
<dbReference type="PROSITE" id="PS00584">
    <property type="entry name" value="PFKB_KINASES_2"/>
    <property type="match status" value="1"/>
</dbReference>
<dbReference type="Proteomes" id="UP000201613">
    <property type="component" value="Unassembled WGS sequence"/>
</dbReference>
<dbReference type="AlphaFoldDB" id="A0A238LKB3"/>
<organism evidence="4 5">
    <name type="scientific">Flavimaricola marinus</name>
    <dbReference type="NCBI Taxonomy" id="1819565"/>
    <lineage>
        <taxon>Bacteria</taxon>
        <taxon>Pseudomonadati</taxon>
        <taxon>Pseudomonadota</taxon>
        <taxon>Alphaproteobacteria</taxon>
        <taxon>Rhodobacterales</taxon>
        <taxon>Paracoccaceae</taxon>
        <taxon>Flavimaricola</taxon>
    </lineage>
</organism>
<proteinExistence type="predicted"/>
<evidence type="ECO:0000259" key="3">
    <source>
        <dbReference type="Pfam" id="PF00294"/>
    </source>
</evidence>
<protein>
    <submittedName>
        <fullName evidence="4">Fructosamine kinase FrlD</fullName>
        <ecNumber evidence="4">2.7.1.-</ecNumber>
    </submittedName>
</protein>
<accession>A0A238LKB3</accession>
<dbReference type="GO" id="GO:0016301">
    <property type="term" value="F:kinase activity"/>
    <property type="evidence" value="ECO:0007669"/>
    <property type="project" value="UniProtKB-KW"/>
</dbReference>
<keyword evidence="5" id="KW-1185">Reference proteome</keyword>
<dbReference type="Gene3D" id="3.40.1190.20">
    <property type="match status" value="1"/>
</dbReference>
<dbReference type="RefSeq" id="WP_093994008.1">
    <property type="nucleotide sequence ID" value="NZ_FXZK01000013.1"/>
</dbReference>
<dbReference type="InterPro" id="IPR011611">
    <property type="entry name" value="PfkB_dom"/>
</dbReference>
<evidence type="ECO:0000313" key="4">
    <source>
        <dbReference type="EMBL" id="SMY09834.1"/>
    </source>
</evidence>
<feature type="domain" description="Carbohydrate kinase PfkB" evidence="3">
    <location>
        <begin position="20"/>
        <end position="267"/>
    </location>
</feature>
<evidence type="ECO:0000256" key="2">
    <source>
        <dbReference type="ARBA" id="ARBA00022777"/>
    </source>
</evidence>
<sequence>MNDLQCVGLVGIGDNVVDAYLERAEYFPGGNALNVAVLARRAGLSQTAYIGIVGDDPEGAHVRASILAEGLSDNHLRQAVGPNGKAEVTLDEGGDRVFLRSNNGGIRRKLMLRMDDDDFALIRRYGHVHTSCFSYLEAELPRIRRVAQGISFDFSTRREPDYLAQVCPHVTMACFSAADLDDEACTALMKQVNGFGVSTIAITRGVKDAMWQVDGTIYRQARKPATVVDTMGAGDAFTAAYLAATLQGARPDVALDAAAGFAARACGWFGAFGHPHPMPVHEMAT</sequence>
<reference evidence="4 5" key="1">
    <citation type="submission" date="2017-05" db="EMBL/GenBank/DDBJ databases">
        <authorList>
            <person name="Song R."/>
            <person name="Chenine A.L."/>
            <person name="Ruprecht R.M."/>
        </authorList>
    </citation>
    <scope>NUCLEOTIDE SEQUENCE [LARGE SCALE GENOMIC DNA]</scope>
    <source>
        <strain evidence="4 5">CECT 8899</strain>
    </source>
</reference>
<evidence type="ECO:0000313" key="5">
    <source>
        <dbReference type="Proteomes" id="UP000201613"/>
    </source>
</evidence>